<gene>
    <name evidence="1" type="ORF">OFUS_LOCUS8696</name>
</gene>
<comment type="caution">
    <text evidence="1">The sequence shown here is derived from an EMBL/GenBank/DDBJ whole genome shotgun (WGS) entry which is preliminary data.</text>
</comment>
<evidence type="ECO:0000313" key="2">
    <source>
        <dbReference type="Proteomes" id="UP000749559"/>
    </source>
</evidence>
<dbReference type="Gene3D" id="3.30.460.90">
    <property type="match status" value="1"/>
</dbReference>
<sequence>MITTAVTFDTSEKYQDTHPGYARLTEFVNITSSKVDIFNRYKHEELENHTRYITDFAESICTGFGEYNEQFKTKGLIPRGSYFEKTKIVSPKEYDFLPVLALSDDASVEVCDVPEDNALAGKGYGMVKIHPGSLQNRLYSDSIKYCSSVPDSSLFMFVIDHLPHPEHSTNGSLGKVCCLSTCIANHLHDDINSYLKTTYGSMYLGKKNHKEEKNPCYTLGSFSLHVDLHGPSVWLQLGGPLGTTDIDLCFCIANEPGCVMVPTFLQDDMYWAKSIVQTQYPATNHNLYTYVPTENHRQLFLLMKYISHMCDKIQWHLYHKHPHLISSYSYKLMVMKHQQSCTGSDSNVGKCFEDVVEYIFNQFRQEGNASNQYMLPIWNKTIKLPDTYYPNREVSIASSGYNKGELLILLWVLKYVKHTRDTHWWDQLMDDDFPNNVKPGDVSNSLLDTFKRMHYTGLLLELTGEPNNQINWQHEDGIQTQLLFTD</sequence>
<organism evidence="1 2">
    <name type="scientific">Owenia fusiformis</name>
    <name type="common">Polychaete worm</name>
    <dbReference type="NCBI Taxonomy" id="6347"/>
    <lineage>
        <taxon>Eukaryota</taxon>
        <taxon>Metazoa</taxon>
        <taxon>Spiralia</taxon>
        <taxon>Lophotrochozoa</taxon>
        <taxon>Annelida</taxon>
        <taxon>Polychaeta</taxon>
        <taxon>Sedentaria</taxon>
        <taxon>Canalipalpata</taxon>
        <taxon>Sabellida</taxon>
        <taxon>Oweniida</taxon>
        <taxon>Oweniidae</taxon>
        <taxon>Owenia</taxon>
    </lineage>
</organism>
<dbReference type="EMBL" id="CAIIXF020000004">
    <property type="protein sequence ID" value="CAH1782224.1"/>
    <property type="molecule type" value="Genomic_DNA"/>
</dbReference>
<keyword evidence="2" id="KW-1185">Reference proteome</keyword>
<protein>
    <submittedName>
        <fullName evidence="1">Uncharacterized protein</fullName>
    </submittedName>
</protein>
<proteinExistence type="predicted"/>
<evidence type="ECO:0000313" key="1">
    <source>
        <dbReference type="EMBL" id="CAH1782224.1"/>
    </source>
</evidence>
<dbReference type="OrthoDB" id="6160741at2759"/>
<accession>A0A8J1UUU6</accession>
<reference evidence="1" key="1">
    <citation type="submission" date="2022-03" db="EMBL/GenBank/DDBJ databases">
        <authorList>
            <person name="Martin C."/>
        </authorList>
    </citation>
    <scope>NUCLEOTIDE SEQUENCE</scope>
</reference>
<dbReference type="Proteomes" id="UP000749559">
    <property type="component" value="Unassembled WGS sequence"/>
</dbReference>
<dbReference type="AlphaFoldDB" id="A0A8J1UUU6"/>
<name>A0A8J1UUU6_OWEFU</name>